<dbReference type="AlphaFoldDB" id="A0A392WBF1"/>
<keyword evidence="3" id="KW-1185">Reference proteome</keyword>
<evidence type="ECO:0000256" key="1">
    <source>
        <dbReference type="SAM" id="MobiDB-lite"/>
    </source>
</evidence>
<evidence type="ECO:0000313" key="3">
    <source>
        <dbReference type="Proteomes" id="UP000265520"/>
    </source>
</evidence>
<feature type="non-terminal residue" evidence="2">
    <location>
        <position position="66"/>
    </location>
</feature>
<comment type="caution">
    <text evidence="2">The sequence shown here is derived from an EMBL/GenBank/DDBJ whole genome shotgun (WGS) entry which is preliminary data.</text>
</comment>
<feature type="compositionally biased region" description="Acidic residues" evidence="1">
    <location>
        <begin position="1"/>
        <end position="11"/>
    </location>
</feature>
<feature type="region of interest" description="Disordered" evidence="1">
    <location>
        <begin position="1"/>
        <end position="66"/>
    </location>
</feature>
<evidence type="ECO:0000313" key="2">
    <source>
        <dbReference type="EMBL" id="MCI97944.1"/>
    </source>
</evidence>
<proteinExistence type="predicted"/>
<feature type="compositionally biased region" description="Low complexity" evidence="1">
    <location>
        <begin position="56"/>
        <end position="66"/>
    </location>
</feature>
<feature type="non-terminal residue" evidence="2">
    <location>
        <position position="1"/>
    </location>
</feature>
<sequence>VAPVSGEEDTNVDPLVSENEAPAEDVPPVGSPTIDETPEELPQPETEVPLPPPEAEVPLPAVPNVT</sequence>
<dbReference type="EMBL" id="LXQA011459284">
    <property type="protein sequence ID" value="MCI97944.1"/>
    <property type="molecule type" value="Genomic_DNA"/>
</dbReference>
<name>A0A392WBF1_9FABA</name>
<reference evidence="2 3" key="1">
    <citation type="journal article" date="2018" name="Front. Plant Sci.">
        <title>Red Clover (Trifolium pratense) and Zigzag Clover (T. medium) - A Picture of Genomic Similarities and Differences.</title>
        <authorList>
            <person name="Dluhosova J."/>
            <person name="Istvanek J."/>
            <person name="Nedelnik J."/>
            <person name="Repkova J."/>
        </authorList>
    </citation>
    <scope>NUCLEOTIDE SEQUENCE [LARGE SCALE GENOMIC DNA]</scope>
    <source>
        <strain evidence="3">cv. 10/8</strain>
        <tissue evidence="2">Leaf</tissue>
    </source>
</reference>
<organism evidence="2 3">
    <name type="scientific">Trifolium medium</name>
    <dbReference type="NCBI Taxonomy" id="97028"/>
    <lineage>
        <taxon>Eukaryota</taxon>
        <taxon>Viridiplantae</taxon>
        <taxon>Streptophyta</taxon>
        <taxon>Embryophyta</taxon>
        <taxon>Tracheophyta</taxon>
        <taxon>Spermatophyta</taxon>
        <taxon>Magnoliopsida</taxon>
        <taxon>eudicotyledons</taxon>
        <taxon>Gunneridae</taxon>
        <taxon>Pentapetalae</taxon>
        <taxon>rosids</taxon>
        <taxon>fabids</taxon>
        <taxon>Fabales</taxon>
        <taxon>Fabaceae</taxon>
        <taxon>Papilionoideae</taxon>
        <taxon>50 kb inversion clade</taxon>
        <taxon>NPAAA clade</taxon>
        <taxon>Hologalegina</taxon>
        <taxon>IRL clade</taxon>
        <taxon>Trifolieae</taxon>
        <taxon>Trifolium</taxon>
    </lineage>
</organism>
<protein>
    <submittedName>
        <fullName evidence="2">Uncharacterized protein</fullName>
    </submittedName>
</protein>
<accession>A0A392WBF1</accession>
<dbReference type="Proteomes" id="UP000265520">
    <property type="component" value="Unassembled WGS sequence"/>
</dbReference>